<evidence type="ECO:0000313" key="2">
    <source>
        <dbReference type="Proteomes" id="UP000273044"/>
    </source>
</evidence>
<reference evidence="1 2" key="1">
    <citation type="submission" date="2018-12" db="EMBL/GenBank/DDBJ databases">
        <authorList>
            <consortium name="Pathogen Informatics"/>
        </authorList>
    </citation>
    <scope>NUCLEOTIDE SEQUENCE [LARGE SCALE GENOMIC DNA]</scope>
    <source>
        <strain evidence="1 2">NCTC12967</strain>
    </source>
</reference>
<gene>
    <name evidence="1" type="ORF">NCTC12967_01144</name>
</gene>
<protein>
    <submittedName>
        <fullName evidence="1">Uncharacterized protein</fullName>
    </submittedName>
</protein>
<dbReference type="Proteomes" id="UP000273044">
    <property type="component" value="Chromosome"/>
</dbReference>
<sequence>MTHASYFRSGLESVEQYLRSVMEDDGIAVN</sequence>
<evidence type="ECO:0000313" key="1">
    <source>
        <dbReference type="EMBL" id="VEH69865.1"/>
    </source>
</evidence>
<proteinExistence type="predicted"/>
<dbReference type="EMBL" id="LR134406">
    <property type="protein sequence ID" value="VEH69865.1"/>
    <property type="molecule type" value="Genomic_DNA"/>
</dbReference>
<organism evidence="1 2">
    <name type="scientific">Arachnia propionica</name>
    <dbReference type="NCBI Taxonomy" id="1750"/>
    <lineage>
        <taxon>Bacteria</taxon>
        <taxon>Bacillati</taxon>
        <taxon>Actinomycetota</taxon>
        <taxon>Actinomycetes</taxon>
        <taxon>Propionibacteriales</taxon>
        <taxon>Propionibacteriaceae</taxon>
        <taxon>Arachnia</taxon>
    </lineage>
</organism>
<keyword evidence="2" id="KW-1185">Reference proteome</keyword>
<dbReference type="AlphaFoldDB" id="A0A3S4U523"/>
<name>A0A3S4U523_9ACTN</name>
<accession>A0A3S4U523</accession>